<dbReference type="EMBL" id="JACHXU010000027">
    <property type="protein sequence ID" value="MBB3209781.1"/>
    <property type="molecule type" value="Genomic_DNA"/>
</dbReference>
<keyword evidence="1" id="KW-0472">Membrane</keyword>
<evidence type="ECO:0000256" key="1">
    <source>
        <dbReference type="SAM" id="Phobius"/>
    </source>
</evidence>
<protein>
    <submittedName>
        <fullName evidence="2">Uncharacterized protein</fullName>
    </submittedName>
</protein>
<dbReference type="Proteomes" id="UP000536179">
    <property type="component" value="Unassembled WGS sequence"/>
</dbReference>
<comment type="caution">
    <text evidence="2">The sequence shown here is derived from an EMBL/GenBank/DDBJ whole genome shotgun (WGS) entry which is preliminary data.</text>
</comment>
<reference evidence="2 3" key="1">
    <citation type="submission" date="2020-08" db="EMBL/GenBank/DDBJ databases">
        <title>Genomic Encyclopedia of Type Strains, Phase III (KMG-III): the genomes of soil and plant-associated and newly described type strains.</title>
        <authorList>
            <person name="Whitman W."/>
        </authorList>
    </citation>
    <scope>NUCLEOTIDE SEQUENCE [LARGE SCALE GENOMIC DNA]</scope>
    <source>
        <strain evidence="2 3">CECT 8075</strain>
    </source>
</reference>
<accession>A0A7W5H966</accession>
<dbReference type="AlphaFoldDB" id="A0A7W5H966"/>
<feature type="transmembrane region" description="Helical" evidence="1">
    <location>
        <begin position="12"/>
        <end position="31"/>
    </location>
</feature>
<evidence type="ECO:0000313" key="3">
    <source>
        <dbReference type="Proteomes" id="UP000536179"/>
    </source>
</evidence>
<proteinExistence type="predicted"/>
<keyword evidence="1" id="KW-1133">Transmembrane helix</keyword>
<evidence type="ECO:0000313" key="2">
    <source>
        <dbReference type="EMBL" id="MBB3209781.1"/>
    </source>
</evidence>
<keyword evidence="3" id="KW-1185">Reference proteome</keyword>
<name>A0A7W5H966_9BACT</name>
<dbReference type="RefSeq" id="WP_184308760.1">
    <property type="nucleotide sequence ID" value="NZ_JACHXU010000027.1"/>
</dbReference>
<gene>
    <name evidence="2" type="ORF">FHS27_005621</name>
</gene>
<organism evidence="2 3">
    <name type="scientific">Aporhodopirellula rubra</name>
    <dbReference type="NCBI Taxonomy" id="980271"/>
    <lineage>
        <taxon>Bacteria</taxon>
        <taxon>Pseudomonadati</taxon>
        <taxon>Planctomycetota</taxon>
        <taxon>Planctomycetia</taxon>
        <taxon>Pirellulales</taxon>
        <taxon>Pirellulaceae</taxon>
        <taxon>Aporhodopirellula</taxon>
    </lineage>
</organism>
<sequence length="156" mass="16493">MNLSSFATRFRAVAPSVLPLIVGILIGAAWVSGKSTEVTAQTPGYESSPSPLGDPAPDFGDVVGDHVSVIESRGGRDVAGSGDLIGFSHVDDSGTQVITIVDAEKRWMAVYHVGSEGKIRLVSSREIAADFTLELNVTPPLPDQIRRLQGIPPRSN</sequence>
<keyword evidence="1" id="KW-0812">Transmembrane</keyword>